<dbReference type="Gene3D" id="3.30.160.60">
    <property type="entry name" value="Classic Zinc Finger"/>
    <property type="match status" value="1"/>
</dbReference>
<evidence type="ECO:0000313" key="2">
    <source>
        <dbReference type="EMBL" id="PMD12098.1"/>
    </source>
</evidence>
<feature type="domain" description="C2H2-type" evidence="1">
    <location>
        <begin position="88"/>
        <end position="115"/>
    </location>
</feature>
<protein>
    <recommendedName>
        <fullName evidence="1">C2H2-type domain-containing protein</fullName>
    </recommendedName>
</protein>
<dbReference type="InterPro" id="IPR013087">
    <property type="entry name" value="Znf_C2H2_type"/>
</dbReference>
<dbReference type="EMBL" id="KZ613567">
    <property type="protein sequence ID" value="PMD12098.1"/>
    <property type="molecule type" value="Genomic_DNA"/>
</dbReference>
<name>A0A2J6PDI1_9HELO</name>
<proteinExistence type="predicted"/>
<gene>
    <name evidence="2" type="ORF">NA56DRAFT_38814</name>
</gene>
<evidence type="ECO:0000313" key="3">
    <source>
        <dbReference type="Proteomes" id="UP000235672"/>
    </source>
</evidence>
<accession>A0A2J6PDI1</accession>
<keyword evidence="3" id="KW-1185">Reference proteome</keyword>
<dbReference type="Proteomes" id="UP000235672">
    <property type="component" value="Unassembled WGS sequence"/>
</dbReference>
<feature type="domain" description="C2H2-type" evidence="1">
    <location>
        <begin position="153"/>
        <end position="184"/>
    </location>
</feature>
<organism evidence="2 3">
    <name type="scientific">Hyaloscypha hepaticicola</name>
    <dbReference type="NCBI Taxonomy" id="2082293"/>
    <lineage>
        <taxon>Eukaryota</taxon>
        <taxon>Fungi</taxon>
        <taxon>Dikarya</taxon>
        <taxon>Ascomycota</taxon>
        <taxon>Pezizomycotina</taxon>
        <taxon>Leotiomycetes</taxon>
        <taxon>Helotiales</taxon>
        <taxon>Hyaloscyphaceae</taxon>
        <taxon>Hyaloscypha</taxon>
    </lineage>
</organism>
<dbReference type="SMART" id="SM00355">
    <property type="entry name" value="ZnF_C2H2"/>
    <property type="match status" value="6"/>
</dbReference>
<dbReference type="AlphaFoldDB" id="A0A2J6PDI1"/>
<dbReference type="STRING" id="1745343.A0A2J6PDI1"/>
<feature type="domain" description="C2H2-type" evidence="1">
    <location>
        <begin position="121"/>
        <end position="150"/>
    </location>
</feature>
<feature type="domain" description="C2H2-type" evidence="1">
    <location>
        <begin position="21"/>
        <end position="48"/>
    </location>
</feature>
<dbReference type="OrthoDB" id="2687452at2759"/>
<feature type="domain" description="C2H2-type" evidence="1">
    <location>
        <begin position="58"/>
        <end position="84"/>
    </location>
</feature>
<sequence>MYPDLPPHTLWSTQPTGGLFSSCDWPGCASTKLFSSQIAQSEHVSATHILDVLQNTSGSCTWPGCRKSKLDTSKKLETHVVNIHIEPLRCAFSSCSRTEPFGRKGDLDRHIASVHKKERRWKCPRRNCTFHIKGFPRKDKLNEHLRTRGHGVLKCEYRHCGNSTADFAPFLTEAELMSHFDDHHGNFECGIGSCASTSSAFTPRTLRSHVFRYHCSSRSHMDYENLCAIVYQIAERSQSNTCTITEDDSDGLQISDNCKECVDERQHNTS</sequence>
<reference evidence="2 3" key="1">
    <citation type="submission" date="2016-05" db="EMBL/GenBank/DDBJ databases">
        <title>A degradative enzymes factory behind the ericoid mycorrhizal symbiosis.</title>
        <authorList>
            <consortium name="DOE Joint Genome Institute"/>
            <person name="Martino E."/>
            <person name="Morin E."/>
            <person name="Grelet G."/>
            <person name="Kuo A."/>
            <person name="Kohler A."/>
            <person name="Daghino S."/>
            <person name="Barry K."/>
            <person name="Choi C."/>
            <person name="Cichocki N."/>
            <person name="Clum A."/>
            <person name="Copeland A."/>
            <person name="Hainaut M."/>
            <person name="Haridas S."/>
            <person name="Labutti K."/>
            <person name="Lindquist E."/>
            <person name="Lipzen A."/>
            <person name="Khouja H.-R."/>
            <person name="Murat C."/>
            <person name="Ohm R."/>
            <person name="Olson A."/>
            <person name="Spatafora J."/>
            <person name="Veneault-Fourrey C."/>
            <person name="Henrissat B."/>
            <person name="Grigoriev I."/>
            <person name="Martin F."/>
            <person name="Perotto S."/>
        </authorList>
    </citation>
    <scope>NUCLEOTIDE SEQUENCE [LARGE SCALE GENOMIC DNA]</scope>
    <source>
        <strain evidence="2 3">UAMH 7357</strain>
    </source>
</reference>
<evidence type="ECO:0000259" key="1">
    <source>
        <dbReference type="SMART" id="SM00355"/>
    </source>
</evidence>
<feature type="domain" description="C2H2-type" evidence="1">
    <location>
        <begin position="187"/>
        <end position="214"/>
    </location>
</feature>